<comment type="caution">
    <text evidence="3">The sequence shown here is derived from an EMBL/GenBank/DDBJ whole genome shotgun (WGS) entry which is preliminary data.</text>
</comment>
<dbReference type="Gene3D" id="2.180.10.10">
    <property type="entry name" value="RHS repeat-associated core"/>
    <property type="match status" value="1"/>
</dbReference>
<sequence length="364" mass="40485">MIDGYSYDATGNRLSAKVGGVMQSYTYPTTNHRLSAVAGVARTYDKLGNTLTIGGKAREYLYDTTGRMTQVKRAGAAVMNYRYSGRGEQVRRYLGTTNTFTLYDEASHWLGDYDTNGAPKQQAIWLDDLPVGLLANGGQLHYIEPDHLGSPRVVVDAARDVAVWNWSLKGEAFGNTAPNQDPDGDGTAMVFDMRFPGQRFDAASGFNQNYFRDYDAATGRYGQSDPIGLAGGGNTYTYVSSNPMNLIDLLGLTQHDVDFLFALAKERELDLRFPGRLNVRDLGGDEVGYTNYLKRTITLDDRYLQSLSPAQRVDLYDTIVHEGLHLTKGIFYSARNHEKIYEEAGRRTDAAKDQIEMGSYDCNE</sequence>
<proteinExistence type="predicted"/>
<evidence type="ECO:0000259" key="2">
    <source>
        <dbReference type="Pfam" id="PF25023"/>
    </source>
</evidence>
<dbReference type="InterPro" id="IPR056823">
    <property type="entry name" value="TEN-like_YD-shell"/>
</dbReference>
<dbReference type="AlphaFoldDB" id="A0A1A9ME92"/>
<name>A0A1A9ME92_9XANT</name>
<keyword evidence="1" id="KW-0677">Repeat</keyword>
<dbReference type="PANTHER" id="PTHR32305">
    <property type="match status" value="1"/>
</dbReference>
<dbReference type="STRING" id="1843580.A7D17_14915"/>
<protein>
    <recommendedName>
        <fullName evidence="2">Teneurin-like YD-shell domain-containing protein</fullName>
    </recommendedName>
</protein>
<dbReference type="NCBIfam" id="TIGR03696">
    <property type="entry name" value="Rhs_assc_core"/>
    <property type="match status" value="1"/>
</dbReference>
<organism evidence="3 4">
    <name type="scientific">Xanthomonas floridensis</name>
    <dbReference type="NCBI Taxonomy" id="1843580"/>
    <lineage>
        <taxon>Bacteria</taxon>
        <taxon>Pseudomonadati</taxon>
        <taxon>Pseudomonadota</taxon>
        <taxon>Gammaproteobacteria</taxon>
        <taxon>Lysobacterales</taxon>
        <taxon>Lysobacteraceae</taxon>
        <taxon>Xanthomonas</taxon>
    </lineage>
</organism>
<dbReference type="Pfam" id="PF25023">
    <property type="entry name" value="TEN_YD-shell"/>
    <property type="match status" value="1"/>
</dbReference>
<accession>A0A1A9ME92</accession>
<reference evidence="3 4" key="1">
    <citation type="submission" date="2016-05" db="EMBL/GenBank/DDBJ databases">
        <title>Pathogenic, phenotypic and molecular characterisation of Xanthomonas nasturtii sp. nov. and Xanthomonas floridensis sp. nov., new species of Xanthomonas associated with watercress production in Florida.</title>
        <authorList>
            <person name="Vicente J.G."/>
            <person name="Rothwell S."/>
            <person name="Holub E.B."/>
            <person name="Studholme D.J."/>
        </authorList>
    </citation>
    <scope>NUCLEOTIDE SEQUENCE [LARGE SCALE GENOMIC DNA]</scope>
    <source>
        <strain evidence="3 4">WHRI 8848</strain>
    </source>
</reference>
<dbReference type="InterPro" id="IPR022385">
    <property type="entry name" value="Rhs_assc_core"/>
</dbReference>
<dbReference type="PANTHER" id="PTHR32305:SF15">
    <property type="entry name" value="PROTEIN RHSA-RELATED"/>
    <property type="match status" value="1"/>
</dbReference>
<dbReference type="Proteomes" id="UP000077659">
    <property type="component" value="Unassembled WGS sequence"/>
</dbReference>
<dbReference type="InterPro" id="IPR050708">
    <property type="entry name" value="T6SS_VgrG/RHS"/>
</dbReference>
<evidence type="ECO:0000313" key="4">
    <source>
        <dbReference type="Proteomes" id="UP000077659"/>
    </source>
</evidence>
<evidence type="ECO:0000313" key="3">
    <source>
        <dbReference type="EMBL" id="OAG68156.1"/>
    </source>
</evidence>
<feature type="domain" description="Teneurin-like YD-shell" evidence="2">
    <location>
        <begin position="2"/>
        <end position="223"/>
    </location>
</feature>
<gene>
    <name evidence="3" type="ORF">A7D17_14915</name>
</gene>
<dbReference type="EMBL" id="LXNG01000011">
    <property type="protein sequence ID" value="OAG68156.1"/>
    <property type="molecule type" value="Genomic_DNA"/>
</dbReference>
<evidence type="ECO:0000256" key="1">
    <source>
        <dbReference type="ARBA" id="ARBA00022737"/>
    </source>
</evidence>